<dbReference type="InterPro" id="IPR016024">
    <property type="entry name" value="ARM-type_fold"/>
</dbReference>
<dbReference type="GO" id="GO:0036503">
    <property type="term" value="P:ERAD pathway"/>
    <property type="evidence" value="ECO:0007669"/>
    <property type="project" value="TreeGrafter"/>
</dbReference>
<protein>
    <recommendedName>
        <fullName evidence="9">Proteasome component ECM29</fullName>
    </recommendedName>
</protein>
<evidence type="ECO:0000259" key="5">
    <source>
        <dbReference type="Pfam" id="PF13001"/>
    </source>
</evidence>
<evidence type="ECO:0000256" key="2">
    <source>
        <dbReference type="ARBA" id="ARBA00022490"/>
    </source>
</evidence>
<sequence length="1826" mass="202346">MADPSPEQRKLQLVEKLEFRILGVANQEKKLHGLLQTFLAPLILEVASEHATVRTRVIQVLGRLKTFIQPPSIVLPVAKLLDQYKSVDSQLAKQLDLSFILHSLERIDDDDRRDLLPKAIAGCAKTRNTSSGPGFLQVIFRLLLDARIPPRGSKDDEAFRTSLGLENDSDAAFLAEMISIFLRLRLPTAAQDWRQSNPGLTGEELALFFVDNPKNHKIYQRLSELKTKLVALLASGAFTDDEKFLPALYGSSSFDNRVSSAAEEIIKRSSVSLEDEALVAKLFAAHAKLPAAYRTKILSMLSKSSTSTTMSDQILSVVRLDFMEEGSTAASSQNLAPSSALERTKLHKSLFQYISWVARIGPSKEGFSIGPQLIDVMKSYIESQGWPQPQAASNDDIALRSRAYETIGMLARSAEMPVSKRLDLAQWLFQSLSEDPINDVVVNIDGALSSLTANVTPEVGAQEPALRSMLLKYMSLPDEPPAIRSTRHAVVKWANQCLPLSDIYGRWIDILAIGGQPTERNDVIEQGQKGLDPWTYFVHMEDQPSLPDWKEMVRTFFGPAIGLNADRNNSSTADPLPDQRGPFENFRGSRLAAFAVALRYCKQMMFIAATIDFKIEPNWMQTLDALVKTDIKTREQIKAYLRSTDEDVLIFYLKACLAGAFQEDSPIAEDCIRCFVEVASLSPGAIIKHLIGDSTSLLGLIKSNNKEKRSLAARALGIVAAHPANSPNSIQNWFQTLSALSSNAQKAVGPDLNAAEGALLAYAHLCTRAVYYSEDATTEDDISYPQDFLVATGLFPTLQDAVCEAFTQFWSARRAVPSPEGSPQVEDVIDKLEVSAKKGNEKAIQALGRLAMAVEVESPSTSDENSLGDRWGTVGVILTKLFALHEIKQIEVHFTVGEAITAAIARWDSDSVKLTLDVEPRSETYFFGARDTLVNEVLSKLFKDCKATKPSLLKASGIWLFSIVQYCSHLSQVQSRLREAQAAFMRLLSARDELVQETASRGLSLVYERGDEDLKSALVKDLVSAFTGSGTQLKVEQDTELFEPGALPTGEGNSVTSYKDIVNLANEVGDQRLVYKFMSLAANAATWSTRSAFGRFGLSNILGDSEVDPKLYPKLFRYRFDPNTNVQRSMDDIWKALVKDPSAVIDTHFDAIIEDLLKSILGREWRMREASCAAISDLLHGRPYAQYEKHYRDVWTAALKVLDDVKGSVREAALKLCMTLSNGLVRQLEESNNVAAARAMMKEALPFLLSDKGVESSVEDVQIFATITVLKIAKQGGKSLKPFIPDMVQQLLGLLSTIEPQQINYQYQRAGEDSRDKIDRLRSQMVNRSPISEAIENALRFVDAEVMKDLAPRLENTIKTAIGMPTKIGCSRVLTTLFTRHAQDIEQVSARFLQLMEKQAMDKNDEVSQAYARASAYMIRAVPEPAKERFFTKLLDLYFNAEEDARRQKVSDVIVAVSKVSSDHFAAYQTQLLPFAYLGSHDTDEYTSKMFKEVWEQHAGSSRSVTRYVPEITSLVERCLDTAQWALRHAGAFTVGAMAADVAGASTATASISEANLKLIWPVFDKALAMKTFTGKEKVLAAFPAFVEEGQALWKADDKIAAQMKKVAIREAKRNNEDYRVHAFASLWKFAKARDDLDMLADICGIVGPYLDELNDEASDKMDVDSKEDLTAKTAKNGFEAIARGYSREKMAERPEDVISEILRVLKPYLASAKFAQVKREVWYGSVKDMVADATEKTGSSSDAGSTTPIAVGLLRTLDLDQPEAGIESHRIQRAEAVLGIIRGANAGVFDFGTDKREVEDAIKTALEKERSQDVQKVWKQCSEHL</sequence>
<dbReference type="Pfam" id="PF24492">
    <property type="entry name" value="HEAT_ECM29"/>
    <property type="match status" value="1"/>
</dbReference>
<dbReference type="EMBL" id="JAPDFR010000001">
    <property type="protein sequence ID" value="KAK0391506.1"/>
    <property type="molecule type" value="Genomic_DNA"/>
</dbReference>
<proteinExistence type="predicted"/>
<dbReference type="Pfam" id="PF23731">
    <property type="entry name" value="ARM_ECM29_C"/>
    <property type="match status" value="1"/>
</dbReference>
<dbReference type="GO" id="GO:0000502">
    <property type="term" value="C:proteasome complex"/>
    <property type="evidence" value="ECO:0007669"/>
    <property type="project" value="UniProtKB-KW"/>
</dbReference>
<evidence type="ECO:0000313" key="8">
    <source>
        <dbReference type="Proteomes" id="UP001175261"/>
    </source>
</evidence>
<dbReference type="Gene3D" id="1.25.10.10">
    <property type="entry name" value="Leucine-rich Repeat Variant"/>
    <property type="match status" value="1"/>
</dbReference>
<evidence type="ECO:0008006" key="9">
    <source>
        <dbReference type="Google" id="ProtNLM"/>
    </source>
</evidence>
<dbReference type="GO" id="GO:0043248">
    <property type="term" value="P:proteasome assembly"/>
    <property type="evidence" value="ECO:0007669"/>
    <property type="project" value="InterPro"/>
</dbReference>
<dbReference type="GO" id="GO:0005737">
    <property type="term" value="C:cytoplasm"/>
    <property type="evidence" value="ECO:0007669"/>
    <property type="project" value="UniProtKB-SubCell"/>
</dbReference>
<feature type="domain" description="Proteasome adapter and scaffold protein ECM29 HEAT-repeat" evidence="6">
    <location>
        <begin position="1280"/>
        <end position="1439"/>
    </location>
</feature>
<dbReference type="SUPFAM" id="SSF48371">
    <property type="entry name" value="ARM repeat"/>
    <property type="match status" value="3"/>
</dbReference>
<dbReference type="PANTHER" id="PTHR23346">
    <property type="entry name" value="TRANSLATIONAL ACTIVATOR GCN1-RELATED"/>
    <property type="match status" value="1"/>
</dbReference>
<gene>
    <name evidence="7" type="ORF">NLU13_1007</name>
</gene>
<evidence type="ECO:0000256" key="3">
    <source>
        <dbReference type="ARBA" id="ARBA00022737"/>
    </source>
</evidence>
<dbReference type="InterPro" id="IPR011989">
    <property type="entry name" value="ARM-like"/>
</dbReference>
<comment type="subcellular location">
    <subcellularLocation>
        <location evidence="1">Cytoplasm</location>
    </subcellularLocation>
</comment>
<evidence type="ECO:0000313" key="7">
    <source>
        <dbReference type="EMBL" id="KAK0391506.1"/>
    </source>
</evidence>
<dbReference type="PANTHER" id="PTHR23346:SF19">
    <property type="entry name" value="PROTEASOME ADAPTER AND SCAFFOLD PROTEIN ECM29"/>
    <property type="match status" value="1"/>
</dbReference>
<evidence type="ECO:0000259" key="6">
    <source>
        <dbReference type="Pfam" id="PF24492"/>
    </source>
</evidence>
<accession>A0AA39GQE0</accession>
<organism evidence="7 8">
    <name type="scientific">Sarocladium strictum</name>
    <name type="common">Black bundle disease fungus</name>
    <name type="synonym">Acremonium strictum</name>
    <dbReference type="NCBI Taxonomy" id="5046"/>
    <lineage>
        <taxon>Eukaryota</taxon>
        <taxon>Fungi</taxon>
        <taxon>Dikarya</taxon>
        <taxon>Ascomycota</taxon>
        <taxon>Pezizomycotina</taxon>
        <taxon>Sordariomycetes</taxon>
        <taxon>Hypocreomycetidae</taxon>
        <taxon>Hypocreales</taxon>
        <taxon>Sarocladiaceae</taxon>
        <taxon>Sarocladium</taxon>
    </lineage>
</organism>
<reference evidence="7" key="1">
    <citation type="submission" date="2022-10" db="EMBL/GenBank/DDBJ databases">
        <title>Determination and structural analysis of whole genome sequence of Sarocladium strictum F4-1.</title>
        <authorList>
            <person name="Hu L."/>
            <person name="Jiang Y."/>
        </authorList>
    </citation>
    <scope>NUCLEOTIDE SEQUENCE</scope>
    <source>
        <strain evidence="7">F4-1</strain>
    </source>
</reference>
<keyword evidence="3" id="KW-0677">Repeat</keyword>
<dbReference type="GO" id="GO:0005634">
    <property type="term" value="C:nucleus"/>
    <property type="evidence" value="ECO:0007669"/>
    <property type="project" value="TreeGrafter"/>
</dbReference>
<keyword evidence="2" id="KW-0963">Cytoplasm</keyword>
<keyword evidence="4" id="KW-0647">Proteasome</keyword>
<dbReference type="Proteomes" id="UP001175261">
    <property type="component" value="Unassembled WGS sequence"/>
</dbReference>
<evidence type="ECO:0000256" key="4">
    <source>
        <dbReference type="ARBA" id="ARBA00022942"/>
    </source>
</evidence>
<comment type="caution">
    <text evidence="7">The sequence shown here is derived from an EMBL/GenBank/DDBJ whole genome shotgun (WGS) entry which is preliminary data.</text>
</comment>
<dbReference type="Pfam" id="PF13001">
    <property type="entry name" value="ECM29_N"/>
    <property type="match status" value="1"/>
</dbReference>
<dbReference type="InterPro" id="IPR055443">
    <property type="entry name" value="HEAT_ECM29"/>
</dbReference>
<dbReference type="GO" id="GO:0060090">
    <property type="term" value="F:molecular adaptor activity"/>
    <property type="evidence" value="ECO:0007669"/>
    <property type="project" value="InterPro"/>
</dbReference>
<keyword evidence="8" id="KW-1185">Reference proteome</keyword>
<dbReference type="InterPro" id="IPR024372">
    <property type="entry name" value="Ecm29_N"/>
</dbReference>
<name>A0AA39GQE0_SARSR</name>
<evidence type="ECO:0000256" key="1">
    <source>
        <dbReference type="ARBA" id="ARBA00004496"/>
    </source>
</evidence>
<feature type="domain" description="Proteasome component Ecm29 N-terminal" evidence="5">
    <location>
        <begin position="14"/>
        <end position="512"/>
    </location>
</feature>